<organism evidence="1 2">
    <name type="scientific">Staphylococcus phage phiIPLA-RODI</name>
    <dbReference type="NCBI Taxonomy" id="1572703"/>
    <lineage>
        <taxon>Viruses</taxon>
        <taxon>Duplodnaviria</taxon>
        <taxon>Heunggongvirae</taxon>
        <taxon>Uroviricota</taxon>
        <taxon>Caudoviricetes</taxon>
        <taxon>Herelleviridae</taxon>
        <taxon>Twortvirinae</taxon>
        <taxon>Kayvirus</taxon>
        <taxon>Kayvirus rodi</taxon>
    </lineage>
</organism>
<protein>
    <submittedName>
        <fullName evidence="1">Uncharacterized protein</fullName>
    </submittedName>
</protein>
<evidence type="ECO:0000313" key="1">
    <source>
        <dbReference type="EMBL" id="AJA42148.1"/>
    </source>
</evidence>
<dbReference type="EMBL" id="KP027446">
    <property type="protein sequence ID" value="AJA42148.1"/>
    <property type="molecule type" value="Genomic_DNA"/>
</dbReference>
<dbReference type="Proteomes" id="UP000032690">
    <property type="component" value="Segment"/>
</dbReference>
<evidence type="ECO:0000313" key="2">
    <source>
        <dbReference type="Proteomes" id="UP000032690"/>
    </source>
</evidence>
<sequence length="129" mass="14351">MAKEIIGELEFTPGGIANFLEGKIIESENYKGLFTNVYGNGGKSNSFEFNLVVAKKSDELIKSYESSNEPGKPVLNTRNILSSQSHYITAKQMNLAMTCEMFVDTIESVGSKQEKLNSKLYEQFTMGTM</sequence>
<dbReference type="RefSeq" id="YP_009196022.1">
    <property type="nucleotide sequence ID" value="NC_028765.1"/>
</dbReference>
<dbReference type="KEGG" id="vg:26623294"/>
<accession>A0A0D3MV96</accession>
<proteinExistence type="predicted"/>
<dbReference type="GeneID" id="26623294"/>
<name>A0A0D3MV96_9CAUD</name>
<reference evidence="1 2" key="1">
    <citation type="journal article" date="2015" name="Appl. Environ. Microbiol.">
        <title>Two Phages, phiIPLA-RODI and phiIPLA-C1C, Lyse Mono- and Dual-Species Staphylococcal Biofilms.</title>
        <authorList>
            <person name="Gutierrez D."/>
            <person name="Vandenheuvel D."/>
            <person name="Martinez B."/>
            <person name="Rodriguez A."/>
            <person name="Lavigne R."/>
            <person name="Garcia P."/>
        </authorList>
    </citation>
    <scope>NUCLEOTIDE SEQUENCE [LARGE SCALE GENOMIC DNA]</scope>
</reference>
<keyword evidence="2" id="KW-1185">Reference proteome</keyword>